<evidence type="ECO:0000313" key="3">
    <source>
        <dbReference type="Proteomes" id="UP001595997"/>
    </source>
</evidence>
<accession>A0ABV9A747</accession>
<evidence type="ECO:0000313" key="2">
    <source>
        <dbReference type="EMBL" id="MFC4495625.1"/>
    </source>
</evidence>
<dbReference type="RefSeq" id="WP_386448732.1">
    <property type="nucleotide sequence ID" value="NZ_JBHSFH010000007.1"/>
</dbReference>
<proteinExistence type="predicted"/>
<gene>
    <name evidence="2" type="ORF">ACFPA8_15965</name>
</gene>
<sequence>MKFAGPLQAEAAYRLTLDGRPLKDGTPGDAEPGLGDLAHTQGSLFHTAGRDELFLTGAALVPWRGACSTQVA</sequence>
<dbReference type="EMBL" id="JBHSFH010000007">
    <property type="protein sequence ID" value="MFC4495625.1"/>
    <property type="molecule type" value="Genomic_DNA"/>
</dbReference>
<reference evidence="3" key="1">
    <citation type="journal article" date="2019" name="Int. J. Syst. Evol. Microbiol.">
        <title>The Global Catalogue of Microorganisms (GCM) 10K type strain sequencing project: providing services to taxonomists for standard genome sequencing and annotation.</title>
        <authorList>
            <consortium name="The Broad Institute Genomics Platform"/>
            <consortium name="The Broad Institute Genome Sequencing Center for Infectious Disease"/>
            <person name="Wu L."/>
            <person name="Ma J."/>
        </authorList>
    </citation>
    <scope>NUCLEOTIDE SEQUENCE [LARGE SCALE GENOMIC DNA]</scope>
    <source>
        <strain evidence="3">CGMCC 4.7357</strain>
    </source>
</reference>
<dbReference type="Proteomes" id="UP001595997">
    <property type="component" value="Unassembled WGS sequence"/>
</dbReference>
<keyword evidence="3" id="KW-1185">Reference proteome</keyword>
<feature type="region of interest" description="Disordered" evidence="1">
    <location>
        <begin position="18"/>
        <end position="37"/>
    </location>
</feature>
<organism evidence="2 3">
    <name type="scientific">Streptomyces ovatisporus</name>
    <dbReference type="NCBI Taxonomy" id="1128682"/>
    <lineage>
        <taxon>Bacteria</taxon>
        <taxon>Bacillati</taxon>
        <taxon>Actinomycetota</taxon>
        <taxon>Actinomycetes</taxon>
        <taxon>Kitasatosporales</taxon>
        <taxon>Streptomycetaceae</taxon>
        <taxon>Streptomyces</taxon>
    </lineage>
</organism>
<name>A0ABV9A747_9ACTN</name>
<evidence type="ECO:0000256" key="1">
    <source>
        <dbReference type="SAM" id="MobiDB-lite"/>
    </source>
</evidence>
<comment type="caution">
    <text evidence="2">The sequence shown here is derived from an EMBL/GenBank/DDBJ whole genome shotgun (WGS) entry which is preliminary data.</text>
</comment>
<protein>
    <submittedName>
        <fullName evidence="2">Uncharacterized protein</fullName>
    </submittedName>
</protein>